<proteinExistence type="predicted"/>
<comment type="subcellular location">
    <subcellularLocation>
        <location evidence="1">Cell membrane</location>
        <topology evidence="1">Multi-pass membrane protein</topology>
    </subcellularLocation>
</comment>
<keyword evidence="4 9" id="KW-0812">Transmembrane</keyword>
<feature type="region of interest" description="Disordered" evidence="8">
    <location>
        <begin position="149"/>
        <end position="176"/>
    </location>
</feature>
<dbReference type="InterPro" id="IPR044669">
    <property type="entry name" value="YneE/VCCN1/2-like"/>
</dbReference>
<evidence type="ECO:0000256" key="7">
    <source>
        <dbReference type="ARBA" id="ARBA00023136"/>
    </source>
</evidence>
<dbReference type="PANTHER" id="PTHR33281:SF19">
    <property type="entry name" value="VOLTAGE-DEPENDENT ANION CHANNEL-FORMING PROTEIN YNEE"/>
    <property type="match status" value="1"/>
</dbReference>
<feature type="transmembrane region" description="Helical" evidence="9">
    <location>
        <begin position="58"/>
        <end position="75"/>
    </location>
</feature>
<gene>
    <name evidence="10" type="ORF">MICPUCDRAFT_42862</name>
</gene>
<dbReference type="KEGG" id="mpp:MICPUCDRAFT_42862"/>
<dbReference type="OrthoDB" id="1368at2759"/>
<keyword evidence="2" id="KW-0813">Transport</keyword>
<name>C1N5E1_MICPC</name>
<dbReference type="Pfam" id="PF25539">
    <property type="entry name" value="Bestrophin_2"/>
    <property type="match status" value="1"/>
</dbReference>
<dbReference type="GO" id="GO:0005886">
    <property type="term" value="C:plasma membrane"/>
    <property type="evidence" value="ECO:0007669"/>
    <property type="project" value="UniProtKB-SubCell"/>
</dbReference>
<dbReference type="GeneID" id="9688979"/>
<keyword evidence="11" id="KW-1185">Reference proteome</keyword>
<evidence type="ECO:0000256" key="2">
    <source>
        <dbReference type="ARBA" id="ARBA00022448"/>
    </source>
</evidence>
<accession>C1N5E1</accession>
<keyword evidence="7 9" id="KW-0472">Membrane</keyword>
<feature type="transmembrane region" description="Helical" evidence="9">
    <location>
        <begin position="221"/>
        <end position="242"/>
    </location>
</feature>
<feature type="compositionally biased region" description="Low complexity" evidence="8">
    <location>
        <begin position="167"/>
        <end position="176"/>
    </location>
</feature>
<keyword evidence="3" id="KW-1003">Cell membrane</keyword>
<dbReference type="PANTHER" id="PTHR33281">
    <property type="entry name" value="UPF0187 PROTEIN YNEE"/>
    <property type="match status" value="1"/>
</dbReference>
<evidence type="ECO:0000313" key="11">
    <source>
        <dbReference type="Proteomes" id="UP000001876"/>
    </source>
</evidence>
<evidence type="ECO:0000256" key="9">
    <source>
        <dbReference type="SAM" id="Phobius"/>
    </source>
</evidence>
<evidence type="ECO:0000256" key="4">
    <source>
        <dbReference type="ARBA" id="ARBA00022692"/>
    </source>
</evidence>
<keyword evidence="6" id="KW-0406">Ion transport</keyword>
<evidence type="ECO:0000256" key="8">
    <source>
        <dbReference type="SAM" id="MobiDB-lite"/>
    </source>
</evidence>
<evidence type="ECO:0000256" key="6">
    <source>
        <dbReference type="ARBA" id="ARBA00023065"/>
    </source>
</evidence>
<evidence type="ECO:0000256" key="3">
    <source>
        <dbReference type="ARBA" id="ARBA00022475"/>
    </source>
</evidence>
<organism evidence="11">
    <name type="scientific">Micromonas pusilla (strain CCMP1545)</name>
    <name type="common">Picoplanktonic green alga</name>
    <dbReference type="NCBI Taxonomy" id="564608"/>
    <lineage>
        <taxon>Eukaryota</taxon>
        <taxon>Viridiplantae</taxon>
        <taxon>Chlorophyta</taxon>
        <taxon>Mamiellophyceae</taxon>
        <taxon>Mamiellales</taxon>
        <taxon>Mamiellaceae</taxon>
        <taxon>Micromonas</taxon>
    </lineage>
</organism>
<dbReference type="GO" id="GO:0005254">
    <property type="term" value="F:chloride channel activity"/>
    <property type="evidence" value="ECO:0007669"/>
    <property type="project" value="InterPro"/>
</dbReference>
<evidence type="ECO:0000313" key="10">
    <source>
        <dbReference type="EMBL" id="EEH52676.1"/>
    </source>
</evidence>
<protein>
    <submittedName>
        <fullName evidence="10">Predicted protein</fullName>
    </submittedName>
</protein>
<evidence type="ECO:0000256" key="1">
    <source>
        <dbReference type="ARBA" id="ARBA00004651"/>
    </source>
</evidence>
<evidence type="ECO:0000256" key="5">
    <source>
        <dbReference type="ARBA" id="ARBA00022989"/>
    </source>
</evidence>
<sequence>MTTPLASVVLNVGDDVASPGGAPPREKASSTSARRVVWCALARNVDALDWDLTAFERAYALIFSLLAFMLVFRLNRAAIRFWDCRAAWGAIVMRGRNLVDEMTRRATHWPLFCARRMRAAVGVATLATDAGDASHGDGRGAWIVGARGGAGSTRRHRASDDDVASTRSVGQNVGQRVGQDRRRRLHPILAGEVYTRLNFQIDELVDKCGVQERVRATRLPIVYVTHLRTFLMGYLVSLPFVFQKFWGWGTPVAVACVAFALLGVEGAATECENPFSRCVAC</sequence>
<dbReference type="EMBL" id="GG663748">
    <property type="protein sequence ID" value="EEH52676.1"/>
    <property type="molecule type" value="Genomic_DNA"/>
</dbReference>
<keyword evidence="5 9" id="KW-1133">Transmembrane helix</keyword>
<dbReference type="AlphaFoldDB" id="C1N5E1"/>
<dbReference type="STRING" id="564608.C1N5E1"/>
<dbReference type="RefSeq" id="XP_003063540.1">
    <property type="nucleotide sequence ID" value="XM_003063494.1"/>
</dbReference>
<dbReference type="Proteomes" id="UP000001876">
    <property type="component" value="Unassembled WGS sequence"/>
</dbReference>
<feature type="transmembrane region" description="Helical" evidence="9">
    <location>
        <begin position="248"/>
        <end position="268"/>
    </location>
</feature>
<reference evidence="10 11" key="1">
    <citation type="journal article" date="2009" name="Science">
        <title>Green evolution and dynamic adaptations revealed by genomes of the marine picoeukaryotes Micromonas.</title>
        <authorList>
            <person name="Worden A.Z."/>
            <person name="Lee J.H."/>
            <person name="Mock T."/>
            <person name="Rouze P."/>
            <person name="Simmons M.P."/>
            <person name="Aerts A.L."/>
            <person name="Allen A.E."/>
            <person name="Cuvelier M.L."/>
            <person name="Derelle E."/>
            <person name="Everett M.V."/>
            <person name="Foulon E."/>
            <person name="Grimwood J."/>
            <person name="Gundlach H."/>
            <person name="Henrissat B."/>
            <person name="Napoli C."/>
            <person name="McDonald S.M."/>
            <person name="Parker M.S."/>
            <person name="Rombauts S."/>
            <person name="Salamov A."/>
            <person name="Von Dassow P."/>
            <person name="Badger J.H."/>
            <person name="Coutinho P.M."/>
            <person name="Demir E."/>
            <person name="Dubchak I."/>
            <person name="Gentemann C."/>
            <person name="Eikrem W."/>
            <person name="Gready J.E."/>
            <person name="John U."/>
            <person name="Lanier W."/>
            <person name="Lindquist E.A."/>
            <person name="Lucas S."/>
            <person name="Mayer K.F."/>
            <person name="Moreau H."/>
            <person name="Not F."/>
            <person name="Otillar R."/>
            <person name="Panaud O."/>
            <person name="Pangilinan J."/>
            <person name="Paulsen I."/>
            <person name="Piegu B."/>
            <person name="Poliakov A."/>
            <person name="Robbens S."/>
            <person name="Schmutz J."/>
            <person name="Toulza E."/>
            <person name="Wyss T."/>
            <person name="Zelensky A."/>
            <person name="Zhou K."/>
            <person name="Armbrust E.V."/>
            <person name="Bhattacharya D."/>
            <person name="Goodenough U.W."/>
            <person name="Van de Peer Y."/>
            <person name="Grigoriev I.V."/>
        </authorList>
    </citation>
    <scope>NUCLEOTIDE SEQUENCE [LARGE SCALE GENOMIC DNA]</scope>
    <source>
        <strain evidence="10 11">CCMP1545</strain>
    </source>
</reference>